<keyword evidence="2" id="KW-1185">Reference proteome</keyword>
<gene>
    <name evidence="1" type="ORF">SAMN05444515_1276</name>
</gene>
<accession>A0A1H7RST0</accession>
<dbReference type="RefSeq" id="WP_245740956.1">
    <property type="nucleotide sequence ID" value="NZ_FOAA01000027.1"/>
</dbReference>
<organism evidence="1 2">
    <name type="scientific">Ectothiorhodospira marina</name>
    <dbReference type="NCBI Taxonomy" id="1396821"/>
    <lineage>
        <taxon>Bacteria</taxon>
        <taxon>Pseudomonadati</taxon>
        <taxon>Pseudomonadota</taxon>
        <taxon>Gammaproteobacteria</taxon>
        <taxon>Chromatiales</taxon>
        <taxon>Ectothiorhodospiraceae</taxon>
        <taxon>Ectothiorhodospira</taxon>
    </lineage>
</organism>
<sequence length="139" mass="15435">MITSKRNVSAYDGLPLDGGNRKIPNGPLFEPERVLRLVRDEALTVWARGAIEDAAKWEMDIPALCQLVGKAVMQGRYIGSEWCVQKPNGPWAASDAYKVTISEWNPCARRELDVTWYVKFSIAQTGSVLLSVSNHPEGC</sequence>
<proteinExistence type="predicted"/>
<name>A0A1H7RST0_9GAMM</name>
<dbReference type="STRING" id="1396821.SAMN05444515_1276"/>
<reference evidence="2" key="1">
    <citation type="submission" date="2016-10" db="EMBL/GenBank/DDBJ databases">
        <authorList>
            <person name="Varghese N."/>
            <person name="Submissions S."/>
        </authorList>
    </citation>
    <scope>NUCLEOTIDE SEQUENCE [LARGE SCALE GENOMIC DNA]</scope>
    <source>
        <strain evidence="2">DSM 241</strain>
    </source>
</reference>
<protein>
    <submittedName>
        <fullName evidence="1">Uncharacterized protein</fullName>
    </submittedName>
</protein>
<evidence type="ECO:0000313" key="2">
    <source>
        <dbReference type="Proteomes" id="UP000199256"/>
    </source>
</evidence>
<evidence type="ECO:0000313" key="1">
    <source>
        <dbReference type="EMBL" id="SEL63253.1"/>
    </source>
</evidence>
<dbReference type="AlphaFoldDB" id="A0A1H7RST0"/>
<dbReference type="EMBL" id="FOAA01000027">
    <property type="protein sequence ID" value="SEL63253.1"/>
    <property type="molecule type" value="Genomic_DNA"/>
</dbReference>
<dbReference type="Proteomes" id="UP000199256">
    <property type="component" value="Unassembled WGS sequence"/>
</dbReference>